<proteinExistence type="inferred from homology"/>
<evidence type="ECO:0000256" key="7">
    <source>
        <dbReference type="ARBA" id="ARBA00022729"/>
    </source>
</evidence>
<dbReference type="InterPro" id="IPR037066">
    <property type="entry name" value="Plug_dom_sf"/>
</dbReference>
<feature type="chain" id="PRO_5011690421" evidence="18">
    <location>
        <begin position="41"/>
        <end position="712"/>
    </location>
</feature>
<dbReference type="InterPro" id="IPR010917">
    <property type="entry name" value="TonB_rcpt_CS"/>
</dbReference>
<dbReference type="InterPro" id="IPR036942">
    <property type="entry name" value="Beta-barrel_TonB_sf"/>
</dbReference>
<dbReference type="EMBL" id="FNJL01000016">
    <property type="protein sequence ID" value="SDP57448.1"/>
    <property type="molecule type" value="Genomic_DNA"/>
</dbReference>
<evidence type="ECO:0000313" key="22">
    <source>
        <dbReference type="Proteomes" id="UP000199317"/>
    </source>
</evidence>
<keyword evidence="8" id="KW-0408">Iron</keyword>
<keyword evidence="7 18" id="KW-0732">Signal</keyword>
<dbReference type="PANTHER" id="PTHR32552:SF68">
    <property type="entry name" value="FERRICHROME OUTER MEMBRANE TRANSPORTER_PHAGE RECEPTOR"/>
    <property type="match status" value="1"/>
</dbReference>
<keyword evidence="3 14" id="KW-0813">Transport</keyword>
<sequence>MDRLRRRFRLSFSFSVPSSSSPAFRLPWPAVALAALPALAAWGQEVPGAVGGHGTAANSVPAEAGPALTLGTVEVREGPGGALPARSVSTSVDIVGGEVLQDARVDHTWELLGRAPGVQVTPFRQGVDAGRFSFRGFNGEGRVNAVKLLIDGIPSNDNAGGMPFLDAVFPLDIEAVEVVRGTNDPRYGLNNIAGNVNVLTRTGGNEGRATLTAGSFGTRDLQVVKGIESGPWSQNYGVFWRTGDGWRDHAEGTQHALSGKWFYTDPGGGWRAGLTARTFRNAADESGYLTREQAAAQPRWSPPWSASDRSTRETGQLGLHWEARLAERLSWTARAYASHYENQRWVRFSPSGMQQERDNDEDQRGLSGVLTWRPAVAWAHAFTLEGGVDAQWQDNGAQRWRTADRVRTSQFRDWDFDVHTQGAYVQAVVQPVASLRIVPALRVDRLGGDFTDRLTGQRYGMHDYGTIRQPKLSVAWTAREGVTLYANAGRTFQVGSGIDAYRTQARDLGPSINDGWETGVRWQPAPGWEARVAAWQQRASGEVARVLGVDGLPDPGGLGNVGRTRRKGWDAQLNARLDARWTGWVAYSHQVARITVPDPSAPDTAGREVENVPHYLASAGLQVRATEVLRLSAMVTAQGDYDLDRTNTQGRTGRYALLDLGASWQLTPTVDVGVQVRNATNRRYVYAWYDSGSSGYSPGDGRSVAVSLGWRF</sequence>
<feature type="domain" description="TonB-dependent receptor-like beta-barrel" evidence="19">
    <location>
        <begin position="251"/>
        <end position="678"/>
    </location>
</feature>
<evidence type="ECO:0000256" key="17">
    <source>
        <dbReference type="SAM" id="MobiDB-lite"/>
    </source>
</evidence>
<evidence type="ECO:0000256" key="2">
    <source>
        <dbReference type="ARBA" id="ARBA00009810"/>
    </source>
</evidence>
<keyword evidence="5" id="KW-0410">Iron transport</keyword>
<keyword evidence="13 14" id="KW-0998">Cell outer membrane</keyword>
<keyword evidence="12" id="KW-0675">Receptor</keyword>
<accession>A0A1H0TUV4</accession>
<evidence type="ECO:0000256" key="11">
    <source>
        <dbReference type="ARBA" id="ARBA00023136"/>
    </source>
</evidence>
<feature type="short sequence motif" description="TonB C-terminal box" evidence="15">
    <location>
        <begin position="695"/>
        <end position="712"/>
    </location>
</feature>
<dbReference type="GO" id="GO:0009279">
    <property type="term" value="C:cell outer membrane"/>
    <property type="evidence" value="ECO:0007669"/>
    <property type="project" value="UniProtKB-SubCell"/>
</dbReference>
<dbReference type="Gene3D" id="2.40.170.20">
    <property type="entry name" value="TonB-dependent receptor, beta-barrel domain"/>
    <property type="match status" value="1"/>
</dbReference>
<dbReference type="Pfam" id="PF00593">
    <property type="entry name" value="TonB_dep_Rec_b-barrel"/>
    <property type="match status" value="1"/>
</dbReference>
<evidence type="ECO:0000256" key="8">
    <source>
        <dbReference type="ARBA" id="ARBA00023004"/>
    </source>
</evidence>
<dbReference type="GO" id="GO:0015344">
    <property type="term" value="F:siderophore uptake transmembrane transporter activity"/>
    <property type="evidence" value="ECO:0007669"/>
    <property type="project" value="TreeGrafter"/>
</dbReference>
<dbReference type="PROSITE" id="PS01156">
    <property type="entry name" value="TONB_DEPENDENT_REC_2"/>
    <property type="match status" value="1"/>
</dbReference>
<evidence type="ECO:0000256" key="3">
    <source>
        <dbReference type="ARBA" id="ARBA00022448"/>
    </source>
</evidence>
<evidence type="ECO:0000259" key="19">
    <source>
        <dbReference type="Pfam" id="PF00593"/>
    </source>
</evidence>
<dbReference type="Proteomes" id="UP000199317">
    <property type="component" value="Unassembled WGS sequence"/>
</dbReference>
<evidence type="ECO:0000256" key="13">
    <source>
        <dbReference type="ARBA" id="ARBA00023237"/>
    </source>
</evidence>
<evidence type="ECO:0000256" key="5">
    <source>
        <dbReference type="ARBA" id="ARBA00022496"/>
    </source>
</evidence>
<keyword evidence="22" id="KW-1185">Reference proteome</keyword>
<protein>
    <submittedName>
        <fullName evidence="21">Iron complex outermembrane recepter protein</fullName>
    </submittedName>
</protein>
<evidence type="ECO:0000256" key="14">
    <source>
        <dbReference type="PROSITE-ProRule" id="PRU01360"/>
    </source>
</evidence>
<organism evidence="21 22">
    <name type="scientific">Paracidovorax cattleyae</name>
    <dbReference type="NCBI Taxonomy" id="80868"/>
    <lineage>
        <taxon>Bacteria</taxon>
        <taxon>Pseudomonadati</taxon>
        <taxon>Pseudomonadota</taxon>
        <taxon>Betaproteobacteria</taxon>
        <taxon>Burkholderiales</taxon>
        <taxon>Comamonadaceae</taxon>
        <taxon>Paracidovorax</taxon>
    </lineage>
</organism>
<evidence type="ECO:0000256" key="10">
    <source>
        <dbReference type="ARBA" id="ARBA00023077"/>
    </source>
</evidence>
<dbReference type="AlphaFoldDB" id="A0A1H0TUV4"/>
<reference evidence="22" key="1">
    <citation type="submission" date="2016-10" db="EMBL/GenBank/DDBJ databases">
        <authorList>
            <person name="Varghese N."/>
            <person name="Submissions S."/>
        </authorList>
    </citation>
    <scope>NUCLEOTIDE SEQUENCE [LARGE SCALE GENOMIC DNA]</scope>
    <source>
        <strain evidence="22">DSM 17101</strain>
    </source>
</reference>
<keyword evidence="9" id="KW-0406">Ion transport</keyword>
<evidence type="ECO:0000256" key="18">
    <source>
        <dbReference type="SAM" id="SignalP"/>
    </source>
</evidence>
<evidence type="ECO:0000256" key="9">
    <source>
        <dbReference type="ARBA" id="ARBA00023065"/>
    </source>
</evidence>
<evidence type="ECO:0000256" key="4">
    <source>
        <dbReference type="ARBA" id="ARBA00022452"/>
    </source>
</evidence>
<evidence type="ECO:0000313" key="21">
    <source>
        <dbReference type="EMBL" id="SDP57448.1"/>
    </source>
</evidence>
<feature type="region of interest" description="Disordered" evidence="17">
    <location>
        <begin position="291"/>
        <end position="311"/>
    </location>
</feature>
<comment type="subcellular location">
    <subcellularLocation>
        <location evidence="1 14">Cell outer membrane</location>
        <topology evidence="1 14">Multi-pass membrane protein</topology>
    </subcellularLocation>
</comment>
<evidence type="ECO:0000256" key="15">
    <source>
        <dbReference type="PROSITE-ProRule" id="PRU10144"/>
    </source>
</evidence>
<dbReference type="InterPro" id="IPR012910">
    <property type="entry name" value="Plug_dom"/>
</dbReference>
<keyword evidence="4 14" id="KW-1134">Transmembrane beta strand</keyword>
<evidence type="ECO:0000259" key="20">
    <source>
        <dbReference type="Pfam" id="PF07715"/>
    </source>
</evidence>
<comment type="similarity">
    <text evidence="2 14 16">Belongs to the TonB-dependent receptor family.</text>
</comment>
<evidence type="ECO:0000256" key="16">
    <source>
        <dbReference type="RuleBase" id="RU003357"/>
    </source>
</evidence>
<evidence type="ECO:0000256" key="1">
    <source>
        <dbReference type="ARBA" id="ARBA00004571"/>
    </source>
</evidence>
<dbReference type="CDD" id="cd01347">
    <property type="entry name" value="ligand_gated_channel"/>
    <property type="match status" value="1"/>
</dbReference>
<dbReference type="Gene3D" id="2.170.130.10">
    <property type="entry name" value="TonB-dependent receptor, plug domain"/>
    <property type="match status" value="1"/>
</dbReference>
<dbReference type="PROSITE" id="PS52016">
    <property type="entry name" value="TONB_DEPENDENT_REC_3"/>
    <property type="match status" value="1"/>
</dbReference>
<dbReference type="InterPro" id="IPR000531">
    <property type="entry name" value="Beta-barrel_TonB"/>
</dbReference>
<feature type="signal peptide" evidence="18">
    <location>
        <begin position="1"/>
        <end position="40"/>
    </location>
</feature>
<evidence type="ECO:0000256" key="6">
    <source>
        <dbReference type="ARBA" id="ARBA00022692"/>
    </source>
</evidence>
<feature type="domain" description="TonB-dependent receptor plug" evidence="20">
    <location>
        <begin position="85"/>
        <end position="194"/>
    </location>
</feature>
<keyword evidence="11 14" id="KW-0472">Membrane</keyword>
<keyword evidence="10 16" id="KW-0798">TonB box</keyword>
<keyword evidence="6 14" id="KW-0812">Transmembrane</keyword>
<name>A0A1H0TUV4_9BURK</name>
<dbReference type="PANTHER" id="PTHR32552">
    <property type="entry name" value="FERRICHROME IRON RECEPTOR-RELATED"/>
    <property type="match status" value="1"/>
</dbReference>
<dbReference type="Pfam" id="PF07715">
    <property type="entry name" value="Plug"/>
    <property type="match status" value="1"/>
</dbReference>
<dbReference type="InterPro" id="IPR039426">
    <property type="entry name" value="TonB-dep_rcpt-like"/>
</dbReference>
<evidence type="ECO:0000256" key="12">
    <source>
        <dbReference type="ARBA" id="ARBA00023170"/>
    </source>
</evidence>
<gene>
    <name evidence="21" type="ORF">SAMN04489708_11693</name>
</gene>
<dbReference type="SUPFAM" id="SSF56935">
    <property type="entry name" value="Porins"/>
    <property type="match status" value="1"/>
</dbReference>